<dbReference type="Proteomes" id="UP000036873">
    <property type="component" value="Unassembled WGS sequence"/>
</dbReference>
<evidence type="ECO:0000256" key="1">
    <source>
        <dbReference type="SAM" id="Phobius"/>
    </source>
</evidence>
<reference evidence="4" key="1">
    <citation type="submission" date="2015-07" db="EMBL/GenBank/DDBJ databases">
        <title>Draft genome sequence of Acetobacterium bakii DSM 8293, a potential psychrophilic chemical producer through syngas fermentation.</title>
        <authorList>
            <person name="Song Y."/>
            <person name="Hwang S."/>
            <person name="Cho B.-K."/>
        </authorList>
    </citation>
    <scope>NUCLEOTIDE SEQUENCE [LARGE SCALE GENOMIC DNA]</scope>
    <source>
        <strain evidence="4">DSM 8239</strain>
    </source>
</reference>
<evidence type="ECO:0000313" key="3">
    <source>
        <dbReference type="EMBL" id="KNZ40521.1"/>
    </source>
</evidence>
<dbReference type="STRING" id="52689.AKG39_17245"/>
<sequence length="219" mass="23772">MEFDAVSTEQVSYSAKKCTEFVEVLYSKNAVPGGGGAAALVGAVGIALAGMVGNLTTGKKKYAAFEEDIQRILKESHVLQDRILAMIDEDAENFLPLAKAYGLPKETAEEKAYKEKTLEECTKVACSVPIEIVEVCYKAVLLHEELVGKGSAMAISDVACGVQCLRAAMISGWVNVLINIKTIKDTDYIADVENRIKPMLKDGVEICDRVYAEVEKQLS</sequence>
<keyword evidence="1" id="KW-0472">Membrane</keyword>
<comment type="caution">
    <text evidence="3">The sequence shown here is derived from an EMBL/GenBank/DDBJ whole genome shotgun (WGS) entry which is preliminary data.</text>
</comment>
<evidence type="ECO:0000259" key="2">
    <source>
        <dbReference type="Pfam" id="PF04961"/>
    </source>
</evidence>
<name>A0A0L6TW78_9FIRM</name>
<protein>
    <submittedName>
        <fullName evidence="3">Sugar ABC transporter substrate-binding protein</fullName>
    </submittedName>
</protein>
<dbReference type="OrthoDB" id="7959174at2"/>
<dbReference type="InterPro" id="IPR007044">
    <property type="entry name" value="Cyclodeamin/CycHdrlase"/>
</dbReference>
<proteinExistence type="predicted"/>
<dbReference type="InterPro" id="IPR036178">
    <property type="entry name" value="Formintransfe-cycloase-like_sf"/>
</dbReference>
<dbReference type="RefSeq" id="WP_050741640.1">
    <property type="nucleotide sequence ID" value="NZ_LGYO01000055.1"/>
</dbReference>
<dbReference type="Pfam" id="PF04961">
    <property type="entry name" value="FTCD_C"/>
    <property type="match status" value="1"/>
</dbReference>
<organism evidence="3 4">
    <name type="scientific">Acetobacterium bakii</name>
    <dbReference type="NCBI Taxonomy" id="52689"/>
    <lineage>
        <taxon>Bacteria</taxon>
        <taxon>Bacillati</taxon>
        <taxon>Bacillota</taxon>
        <taxon>Clostridia</taxon>
        <taxon>Eubacteriales</taxon>
        <taxon>Eubacteriaceae</taxon>
        <taxon>Acetobacterium</taxon>
    </lineage>
</organism>
<feature type="domain" description="Cyclodeaminase/cyclohydrolase" evidence="2">
    <location>
        <begin position="18"/>
        <end position="197"/>
    </location>
</feature>
<evidence type="ECO:0000313" key="4">
    <source>
        <dbReference type="Proteomes" id="UP000036873"/>
    </source>
</evidence>
<accession>A0A0L6TW78</accession>
<dbReference type="Gene3D" id="1.20.120.680">
    <property type="entry name" value="Formiminotetrahydrofolate cyclodeaminase monomer, up-and-down helical bundle"/>
    <property type="match status" value="1"/>
</dbReference>
<dbReference type="AlphaFoldDB" id="A0A0L6TW78"/>
<keyword evidence="1" id="KW-0812">Transmembrane</keyword>
<gene>
    <name evidence="3" type="ORF">AKG39_17245</name>
</gene>
<dbReference type="SUPFAM" id="SSF101262">
    <property type="entry name" value="Methenyltetrahydrofolate cyclohydrolase-like"/>
    <property type="match status" value="1"/>
</dbReference>
<keyword evidence="4" id="KW-1185">Reference proteome</keyword>
<feature type="transmembrane region" description="Helical" evidence="1">
    <location>
        <begin position="30"/>
        <end position="52"/>
    </location>
</feature>
<keyword evidence="1" id="KW-1133">Transmembrane helix</keyword>
<dbReference type="GO" id="GO:0003824">
    <property type="term" value="F:catalytic activity"/>
    <property type="evidence" value="ECO:0007669"/>
    <property type="project" value="InterPro"/>
</dbReference>
<dbReference type="PATRIC" id="fig|52689.4.peg.3011"/>
<dbReference type="EMBL" id="LGYO01000055">
    <property type="protein sequence ID" value="KNZ40521.1"/>
    <property type="molecule type" value="Genomic_DNA"/>
</dbReference>